<gene>
    <name evidence="3" type="ORF">D3871_26005</name>
</gene>
<dbReference type="InterPro" id="IPR000700">
    <property type="entry name" value="PAS-assoc_C"/>
</dbReference>
<dbReference type="InterPro" id="IPR035965">
    <property type="entry name" value="PAS-like_dom_sf"/>
</dbReference>
<feature type="domain" description="GGDEF" evidence="2">
    <location>
        <begin position="266"/>
        <end position="400"/>
    </location>
</feature>
<name>A0A3A3FKR8_9BURK</name>
<dbReference type="Gene3D" id="3.30.70.270">
    <property type="match status" value="1"/>
</dbReference>
<feature type="domain" description="PAC" evidence="1">
    <location>
        <begin position="146"/>
        <end position="196"/>
    </location>
</feature>
<keyword evidence="4" id="KW-1185">Reference proteome</keyword>
<dbReference type="Proteomes" id="UP000265955">
    <property type="component" value="Unassembled WGS sequence"/>
</dbReference>
<organism evidence="3 4">
    <name type="scientific">Noviherbaspirillum saxi</name>
    <dbReference type="NCBI Taxonomy" id="2320863"/>
    <lineage>
        <taxon>Bacteria</taxon>
        <taxon>Pseudomonadati</taxon>
        <taxon>Pseudomonadota</taxon>
        <taxon>Betaproteobacteria</taxon>
        <taxon>Burkholderiales</taxon>
        <taxon>Oxalobacteraceae</taxon>
        <taxon>Noviherbaspirillum</taxon>
    </lineage>
</organism>
<dbReference type="InterPro" id="IPR000014">
    <property type="entry name" value="PAS"/>
</dbReference>
<dbReference type="PROSITE" id="PS50113">
    <property type="entry name" value="PAC"/>
    <property type="match status" value="1"/>
</dbReference>
<comment type="caution">
    <text evidence="3">The sequence shown here is derived from an EMBL/GenBank/DDBJ whole genome shotgun (WGS) entry which is preliminary data.</text>
</comment>
<evidence type="ECO:0000259" key="1">
    <source>
        <dbReference type="PROSITE" id="PS50113"/>
    </source>
</evidence>
<dbReference type="Pfam" id="PF13426">
    <property type="entry name" value="PAS_9"/>
    <property type="match status" value="1"/>
</dbReference>
<dbReference type="CDD" id="cd00130">
    <property type="entry name" value="PAS"/>
    <property type="match status" value="1"/>
</dbReference>
<evidence type="ECO:0000313" key="4">
    <source>
        <dbReference type="Proteomes" id="UP000265955"/>
    </source>
</evidence>
<dbReference type="PROSITE" id="PS50887">
    <property type="entry name" value="GGDEF"/>
    <property type="match status" value="1"/>
</dbReference>
<dbReference type="FunFam" id="3.30.70.270:FF:000001">
    <property type="entry name" value="Diguanylate cyclase domain protein"/>
    <property type="match status" value="1"/>
</dbReference>
<dbReference type="InterPro" id="IPR029787">
    <property type="entry name" value="Nucleotide_cyclase"/>
</dbReference>
<dbReference type="NCBIfam" id="TIGR00254">
    <property type="entry name" value="GGDEF"/>
    <property type="match status" value="1"/>
</dbReference>
<dbReference type="GO" id="GO:0003824">
    <property type="term" value="F:catalytic activity"/>
    <property type="evidence" value="ECO:0007669"/>
    <property type="project" value="UniProtKB-ARBA"/>
</dbReference>
<protein>
    <submittedName>
        <fullName evidence="3">Sensor domain-containing diguanylate cyclase</fullName>
    </submittedName>
</protein>
<dbReference type="InterPro" id="IPR052163">
    <property type="entry name" value="DGC-Regulatory_Protein"/>
</dbReference>
<sequence length="420" mass="47024">MYATQRPSAHIVAVFFEGGPMHDIPVVFDSGCVVADSVRIALSPAMAAQERIAPCNKPGTSMPGHPNDAVNRTRKENEAAFESNVMGVMVIQGGVVMRSNQKLARMYGYTPEHVIGMDVGCFFLAMDYHAAQAGRPMNVIHPSRSFEGESYALRDDGTVIWTMAYVRPLDDPDSDSSICFVIDITESKRVELSLRRTRGNERHLQEKIRDLEYANAQLGENLHKLAETEQKMWYVAHHDPLTGLANRILLTDRLSHAIQVSRREQWGVAVMFIDLDGFKRINDTLGHDAGDRILSEVALRLRKAVRESDLVVRMSGDEFVILMEKVTHVKDARLVARKLLNSVKEPVEVSGQEIRPEASIGISHFPEHGGDNNTLLYHADIAMYHAKNNKSCDGIAVYDASMCVGRTVDEVDMKRRRRLD</sequence>
<dbReference type="EMBL" id="QYUO01000003">
    <property type="protein sequence ID" value="RJF92102.1"/>
    <property type="molecule type" value="Genomic_DNA"/>
</dbReference>
<dbReference type="SUPFAM" id="SSF55073">
    <property type="entry name" value="Nucleotide cyclase"/>
    <property type="match status" value="1"/>
</dbReference>
<dbReference type="CDD" id="cd01949">
    <property type="entry name" value="GGDEF"/>
    <property type="match status" value="1"/>
</dbReference>
<dbReference type="PANTHER" id="PTHR46663">
    <property type="entry name" value="DIGUANYLATE CYCLASE DGCT-RELATED"/>
    <property type="match status" value="1"/>
</dbReference>
<dbReference type="SMART" id="SM00267">
    <property type="entry name" value="GGDEF"/>
    <property type="match status" value="1"/>
</dbReference>
<evidence type="ECO:0000313" key="3">
    <source>
        <dbReference type="EMBL" id="RJF92102.1"/>
    </source>
</evidence>
<reference evidence="4" key="1">
    <citation type="submission" date="2018-09" db="EMBL/GenBank/DDBJ databases">
        <authorList>
            <person name="Zhu H."/>
        </authorList>
    </citation>
    <scope>NUCLEOTIDE SEQUENCE [LARGE SCALE GENOMIC DNA]</scope>
    <source>
        <strain evidence="4">K1R23-30</strain>
    </source>
</reference>
<dbReference type="InterPro" id="IPR000160">
    <property type="entry name" value="GGDEF_dom"/>
</dbReference>
<dbReference type="Gene3D" id="3.30.450.20">
    <property type="entry name" value="PAS domain"/>
    <property type="match status" value="1"/>
</dbReference>
<proteinExistence type="predicted"/>
<dbReference type="InterPro" id="IPR043128">
    <property type="entry name" value="Rev_trsase/Diguanyl_cyclase"/>
</dbReference>
<dbReference type="PANTHER" id="PTHR46663:SF3">
    <property type="entry name" value="SLL0267 PROTEIN"/>
    <property type="match status" value="1"/>
</dbReference>
<accession>A0A3A3FKR8</accession>
<dbReference type="Pfam" id="PF00990">
    <property type="entry name" value="GGDEF"/>
    <property type="match status" value="1"/>
</dbReference>
<dbReference type="SUPFAM" id="SSF55785">
    <property type="entry name" value="PYP-like sensor domain (PAS domain)"/>
    <property type="match status" value="1"/>
</dbReference>
<dbReference type="NCBIfam" id="TIGR00229">
    <property type="entry name" value="sensory_box"/>
    <property type="match status" value="1"/>
</dbReference>
<dbReference type="AlphaFoldDB" id="A0A3A3FKR8"/>
<evidence type="ECO:0000259" key="2">
    <source>
        <dbReference type="PROSITE" id="PS50887"/>
    </source>
</evidence>